<feature type="transmembrane region" description="Helical" evidence="6">
    <location>
        <begin position="12"/>
        <end position="37"/>
    </location>
</feature>
<feature type="transmembrane region" description="Helical" evidence="6">
    <location>
        <begin position="330"/>
        <end position="358"/>
    </location>
</feature>
<comment type="caution">
    <text evidence="7">The sequence shown here is derived from an EMBL/GenBank/DDBJ whole genome shotgun (WGS) entry which is preliminary data.</text>
</comment>
<proteinExistence type="inferred from homology"/>
<feature type="transmembrane region" description="Helical" evidence="6">
    <location>
        <begin position="73"/>
        <end position="95"/>
    </location>
</feature>
<dbReference type="Proteomes" id="UP000298347">
    <property type="component" value="Unassembled WGS sequence"/>
</dbReference>
<name>A0A4Z0GSW5_9BACL</name>
<protein>
    <submittedName>
        <fullName evidence="7">Sporulation integral membrane protein YtvI</fullName>
    </submittedName>
</protein>
<evidence type="ECO:0000256" key="1">
    <source>
        <dbReference type="ARBA" id="ARBA00004141"/>
    </source>
</evidence>
<sequence length="380" mass="42618">MNDRKEGPLRNYLLILLRAVIVFGMIVLLLAALYFAVRTALPFLIACILSLFLNPIVSFIAKKTGLSRGLASFLTLFILFSIAVSLLLIIAAALIRGIASFSKTVPGQLESLLGDLQTYFFAHLLPSWEKTVNIFSGLTKEQQHMLQVNFEGMAGTLINFLNDIAVRLLSSLTQFVSSLPDTLFSTVFVFLAAFFLSKDSEQIKKRLAMLPFFSTLRRPAKKMWQELKKTCAGFVRAQIILVSLTMILIYIGLLVLRTKYAFTIAFISALVDLIPYLGTGIIFIPWILYQYLTHHYFLTIALTVLYAVSVVQRQLIEPKILSSGIGLDPLVILIALYFGFRWLGFAGLVIGPLVLIMIRILHQVGAWRLLWNYIIGKKAS</sequence>
<gene>
    <name evidence="7" type="primary">ytvI</name>
    <name evidence="7" type="ORF">E4665_05655</name>
</gene>
<dbReference type="EMBL" id="SRJD01000004">
    <property type="protein sequence ID" value="TGA99265.1"/>
    <property type="molecule type" value="Genomic_DNA"/>
</dbReference>
<feature type="transmembrane region" description="Helical" evidence="6">
    <location>
        <begin position="43"/>
        <end position="61"/>
    </location>
</feature>
<keyword evidence="5 6" id="KW-0472">Membrane</keyword>
<comment type="similarity">
    <text evidence="2">Belongs to the autoinducer-2 exporter (AI-2E) (TC 2.A.86) family.</text>
</comment>
<comment type="subcellular location">
    <subcellularLocation>
        <location evidence="1">Membrane</location>
        <topology evidence="1">Multi-pass membrane protein</topology>
    </subcellularLocation>
</comment>
<accession>A0A4Z0GSW5</accession>
<dbReference type="InterPro" id="IPR014227">
    <property type="entry name" value="YtvI-like"/>
</dbReference>
<dbReference type="NCBIfam" id="TIGR02872">
    <property type="entry name" value="spore_ytvI"/>
    <property type="match status" value="1"/>
</dbReference>
<reference evidence="7 8" key="1">
    <citation type="journal article" date="2015" name="Int. J. Syst. Evol. Microbiol.">
        <title>Sporolactobacillus shoreae sp. nov. and Sporolactobacillus spathodeae sp. nov., two spore-forming lactic acid bacteria isolated from tree barks in Thailand.</title>
        <authorList>
            <person name="Thamacharoensuk T."/>
            <person name="Kitahara M."/>
            <person name="Ohkuma M."/>
            <person name="Thongchul N."/>
            <person name="Tanasupawat S."/>
        </authorList>
    </citation>
    <scope>NUCLEOTIDE SEQUENCE [LARGE SCALE GENOMIC DNA]</scope>
    <source>
        <strain evidence="7 8">BK92</strain>
    </source>
</reference>
<evidence type="ECO:0000313" key="7">
    <source>
        <dbReference type="EMBL" id="TGA99265.1"/>
    </source>
</evidence>
<organism evidence="7 8">
    <name type="scientific">Sporolactobacillus shoreae</name>
    <dbReference type="NCBI Taxonomy" id="1465501"/>
    <lineage>
        <taxon>Bacteria</taxon>
        <taxon>Bacillati</taxon>
        <taxon>Bacillota</taxon>
        <taxon>Bacilli</taxon>
        <taxon>Bacillales</taxon>
        <taxon>Sporolactobacillaceae</taxon>
        <taxon>Sporolactobacillus</taxon>
    </lineage>
</organism>
<dbReference type="OrthoDB" id="9774361at2"/>
<evidence type="ECO:0000256" key="5">
    <source>
        <dbReference type="ARBA" id="ARBA00023136"/>
    </source>
</evidence>
<evidence type="ECO:0000256" key="4">
    <source>
        <dbReference type="ARBA" id="ARBA00022989"/>
    </source>
</evidence>
<keyword evidence="4 6" id="KW-1133">Transmembrane helix</keyword>
<feature type="transmembrane region" description="Helical" evidence="6">
    <location>
        <begin position="262"/>
        <end position="289"/>
    </location>
</feature>
<dbReference type="PANTHER" id="PTHR21716:SF68">
    <property type="entry name" value="TRANSPORT PROTEIN YTVI-RELATED"/>
    <property type="match status" value="1"/>
</dbReference>
<dbReference type="PANTHER" id="PTHR21716">
    <property type="entry name" value="TRANSMEMBRANE PROTEIN"/>
    <property type="match status" value="1"/>
</dbReference>
<dbReference type="RefSeq" id="WP_135347820.1">
    <property type="nucleotide sequence ID" value="NZ_SRJD01000004.1"/>
</dbReference>
<evidence type="ECO:0000256" key="3">
    <source>
        <dbReference type="ARBA" id="ARBA00022692"/>
    </source>
</evidence>
<keyword evidence="8" id="KW-1185">Reference proteome</keyword>
<feature type="transmembrane region" description="Helical" evidence="6">
    <location>
        <begin position="175"/>
        <end position="196"/>
    </location>
</feature>
<evidence type="ECO:0000313" key="8">
    <source>
        <dbReference type="Proteomes" id="UP000298347"/>
    </source>
</evidence>
<dbReference type="GO" id="GO:0016020">
    <property type="term" value="C:membrane"/>
    <property type="evidence" value="ECO:0007669"/>
    <property type="project" value="UniProtKB-SubCell"/>
</dbReference>
<dbReference type="Pfam" id="PF01594">
    <property type="entry name" value="AI-2E_transport"/>
    <property type="match status" value="1"/>
</dbReference>
<dbReference type="GO" id="GO:0055085">
    <property type="term" value="P:transmembrane transport"/>
    <property type="evidence" value="ECO:0007669"/>
    <property type="project" value="TreeGrafter"/>
</dbReference>
<feature type="transmembrane region" description="Helical" evidence="6">
    <location>
        <begin position="296"/>
        <end position="315"/>
    </location>
</feature>
<dbReference type="AlphaFoldDB" id="A0A4Z0GSW5"/>
<evidence type="ECO:0000256" key="2">
    <source>
        <dbReference type="ARBA" id="ARBA00009773"/>
    </source>
</evidence>
<dbReference type="InterPro" id="IPR002549">
    <property type="entry name" value="AI-2E-like"/>
</dbReference>
<evidence type="ECO:0000256" key="6">
    <source>
        <dbReference type="SAM" id="Phobius"/>
    </source>
</evidence>
<keyword evidence="3 6" id="KW-0812">Transmembrane</keyword>
<feature type="transmembrane region" description="Helical" evidence="6">
    <location>
        <begin position="231"/>
        <end position="256"/>
    </location>
</feature>